<evidence type="ECO:0000256" key="3">
    <source>
        <dbReference type="ARBA" id="ARBA00022692"/>
    </source>
</evidence>
<evidence type="ECO:0000256" key="9">
    <source>
        <dbReference type="ARBA" id="ARBA00023157"/>
    </source>
</evidence>
<dbReference type="InterPro" id="IPR006202">
    <property type="entry name" value="Neur_chan_lig-bd"/>
</dbReference>
<feature type="transmembrane region" description="Helical" evidence="15">
    <location>
        <begin position="305"/>
        <end position="325"/>
    </location>
</feature>
<dbReference type="Proteomes" id="UP000887568">
    <property type="component" value="Unplaced"/>
</dbReference>
<keyword evidence="8 15" id="KW-0472">Membrane</keyword>
<feature type="domain" description="Neurotransmitter-gated ion-channel transmembrane" evidence="17">
    <location>
        <begin position="247"/>
        <end position="499"/>
    </location>
</feature>
<feature type="transmembrane region" description="Helical" evidence="15">
    <location>
        <begin position="482"/>
        <end position="506"/>
    </location>
</feature>
<evidence type="ECO:0000259" key="17">
    <source>
        <dbReference type="Pfam" id="PF02932"/>
    </source>
</evidence>
<sequence length="546" mass="62081">MAGRGIAPSAGALVLLVTWAGVGWIADCEASKSAQQLLEDKMRGYDPLIRPVQNNSDVVSVLISPTISQLIDIDEQNQVMITSLWLKQKWKDNKLTWNPADYHGIEQMQIPIEQLWSPDVVLYNTANGNFAADLINWATVKYDGTVHWNPPVIFRSSCLIDISYFPFDEQRCKMKFGTWTHDGSVVDLNPLTQRVERENYRPNGEWDIVESPVEKHAIKYPCCAEIFIDVTYTFVLHRNPLFYIITLIMPCILIALLTVLVFYLPSAAQEKVTLSISVLIALIVFLLLIPSIVPPTSTTVPLIARYMLFTMAIVSLSIFATVWTLNLHFRNSNTHVMGSWTKKIFLGVLPRLLFMERPGAAEERKETARQKQRERSLIRSNVSSSFIYSPVDGAGGRGRKEPRGYSKMVVSSSTISPSLREEIEYRERSSTLKRYGEHNPVKRGWDDLLEGLQYIQENLKSTDEVEDSEEDWKYVGLVVDRLLLWIFLIVVVVGTAVFFMQAPIMWEAPDVHKREVFEDPEVLLSAKYYDLYPTVPPSLPADAQLS</sequence>
<keyword evidence="2" id="KW-1003">Cell membrane</keyword>
<dbReference type="InterPro" id="IPR006201">
    <property type="entry name" value="Neur_channel"/>
</dbReference>
<dbReference type="CDD" id="cd19064">
    <property type="entry name" value="LGIC_TM_nAChR"/>
    <property type="match status" value="1"/>
</dbReference>
<dbReference type="GO" id="GO:0004888">
    <property type="term" value="F:transmembrane signaling receptor activity"/>
    <property type="evidence" value="ECO:0007669"/>
    <property type="project" value="InterPro"/>
</dbReference>
<feature type="chain" id="PRO_5038155010" evidence="15">
    <location>
        <begin position="31"/>
        <end position="546"/>
    </location>
</feature>
<dbReference type="InterPro" id="IPR006029">
    <property type="entry name" value="Neurotrans-gated_channel_TM"/>
</dbReference>
<dbReference type="GO" id="GO:0045211">
    <property type="term" value="C:postsynaptic membrane"/>
    <property type="evidence" value="ECO:0007669"/>
    <property type="project" value="InterPro"/>
</dbReference>
<evidence type="ECO:0000256" key="10">
    <source>
        <dbReference type="ARBA" id="ARBA00023170"/>
    </source>
</evidence>
<protein>
    <submittedName>
        <fullName evidence="18">Uncharacterized protein</fullName>
    </submittedName>
</protein>
<dbReference type="RefSeq" id="XP_038059580.1">
    <property type="nucleotide sequence ID" value="XM_038203652.1"/>
</dbReference>
<dbReference type="InterPro" id="IPR036734">
    <property type="entry name" value="Neur_chan_lig-bd_sf"/>
</dbReference>
<keyword evidence="19" id="KW-1185">Reference proteome</keyword>
<dbReference type="PROSITE" id="PS00236">
    <property type="entry name" value="NEUROTR_ION_CHANNEL"/>
    <property type="match status" value="1"/>
</dbReference>
<dbReference type="FunFam" id="2.70.170.10:FF:000005">
    <property type="entry name" value="Neuronal nicotinic acetylcholine receptor alpha4 subunit"/>
    <property type="match status" value="1"/>
</dbReference>
<dbReference type="InterPro" id="IPR002394">
    <property type="entry name" value="Nicotinic_acetylcholine_rcpt"/>
</dbReference>
<evidence type="ECO:0000256" key="11">
    <source>
        <dbReference type="ARBA" id="ARBA00023180"/>
    </source>
</evidence>
<evidence type="ECO:0000256" key="2">
    <source>
        <dbReference type="ARBA" id="ARBA00022475"/>
    </source>
</evidence>
<evidence type="ECO:0000313" key="18">
    <source>
        <dbReference type="EnsemblMetazoa" id="XP_038059580.1"/>
    </source>
</evidence>
<evidence type="ECO:0000256" key="14">
    <source>
        <dbReference type="ARBA" id="ARBA00034099"/>
    </source>
</evidence>
<dbReference type="NCBIfam" id="TIGR00860">
    <property type="entry name" value="LIC"/>
    <property type="match status" value="1"/>
</dbReference>
<proteinExistence type="inferred from homology"/>
<keyword evidence="11" id="KW-0325">Glycoprotein</keyword>
<dbReference type="OrthoDB" id="5975154at2759"/>
<name>A0A914A734_PATMI</name>
<evidence type="ECO:0000256" key="6">
    <source>
        <dbReference type="ARBA" id="ARBA00023018"/>
    </source>
</evidence>
<keyword evidence="7 15" id="KW-0406">Ion transport</keyword>
<dbReference type="SUPFAM" id="SSF63712">
    <property type="entry name" value="Nicotinic receptor ligand binding domain-like"/>
    <property type="match status" value="1"/>
</dbReference>
<evidence type="ECO:0000256" key="12">
    <source>
        <dbReference type="ARBA" id="ARBA00023286"/>
    </source>
</evidence>
<keyword evidence="3 15" id="KW-0812">Transmembrane</keyword>
<evidence type="ECO:0000256" key="15">
    <source>
        <dbReference type="RuleBase" id="RU000687"/>
    </source>
</evidence>
<evidence type="ECO:0000256" key="7">
    <source>
        <dbReference type="ARBA" id="ARBA00023065"/>
    </source>
</evidence>
<dbReference type="SUPFAM" id="SSF90112">
    <property type="entry name" value="Neurotransmitter-gated ion-channel transmembrane pore"/>
    <property type="match status" value="1"/>
</dbReference>
<keyword evidence="5 15" id="KW-1133">Transmembrane helix</keyword>
<evidence type="ECO:0000256" key="13">
    <source>
        <dbReference type="ARBA" id="ARBA00023303"/>
    </source>
</evidence>
<comment type="subcellular location">
    <subcellularLocation>
        <location evidence="14">Synaptic cell membrane</location>
        <topology evidence="14">Multi-pass membrane protein</topology>
    </subcellularLocation>
</comment>
<dbReference type="Pfam" id="PF02932">
    <property type="entry name" value="Neur_chan_memb"/>
    <property type="match status" value="1"/>
</dbReference>
<comment type="similarity">
    <text evidence="15">Belongs to the ligand-gated ion channel (TC 1.A.9) family.</text>
</comment>
<evidence type="ECO:0000256" key="1">
    <source>
        <dbReference type="ARBA" id="ARBA00022448"/>
    </source>
</evidence>
<dbReference type="Gene3D" id="1.20.58.390">
    <property type="entry name" value="Neurotransmitter-gated ion-channel transmembrane domain"/>
    <property type="match status" value="2"/>
</dbReference>
<keyword evidence="1 15" id="KW-0813">Transport</keyword>
<dbReference type="EnsemblMetazoa" id="XM_038203652.1">
    <property type="protein sequence ID" value="XP_038059580.1"/>
    <property type="gene ID" value="LOC119730662"/>
</dbReference>
<evidence type="ECO:0000256" key="8">
    <source>
        <dbReference type="ARBA" id="ARBA00023136"/>
    </source>
</evidence>
<accession>A0A914A734</accession>
<evidence type="ECO:0000313" key="19">
    <source>
        <dbReference type="Proteomes" id="UP000887568"/>
    </source>
</evidence>
<evidence type="ECO:0000256" key="4">
    <source>
        <dbReference type="ARBA" id="ARBA00022729"/>
    </source>
</evidence>
<dbReference type="GeneID" id="119730662"/>
<dbReference type="Pfam" id="PF02931">
    <property type="entry name" value="Neur_chan_LBD"/>
    <property type="match status" value="1"/>
</dbReference>
<dbReference type="InterPro" id="IPR018000">
    <property type="entry name" value="Neurotransmitter_ion_chnl_CS"/>
</dbReference>
<dbReference type="FunFam" id="1.20.58.390:FF:000001">
    <property type="entry name" value="Neuronal nicotinic acetylcholine receptor subunit 3"/>
    <property type="match status" value="1"/>
</dbReference>
<feature type="signal peptide" evidence="15">
    <location>
        <begin position="1"/>
        <end position="30"/>
    </location>
</feature>
<keyword evidence="12" id="KW-1071">Ligand-gated ion channel</keyword>
<dbReference type="InterPro" id="IPR038050">
    <property type="entry name" value="Neuro_actylchol_rec"/>
</dbReference>
<feature type="transmembrane region" description="Helical" evidence="15">
    <location>
        <begin position="272"/>
        <end position="293"/>
    </location>
</feature>
<keyword evidence="4 15" id="KW-0732">Signal</keyword>
<dbReference type="InterPro" id="IPR036719">
    <property type="entry name" value="Neuro-gated_channel_TM_sf"/>
</dbReference>
<keyword evidence="13 15" id="KW-0407">Ion channel</keyword>
<dbReference type="GO" id="GO:0022848">
    <property type="term" value="F:acetylcholine-gated monoatomic cation-selective channel activity"/>
    <property type="evidence" value="ECO:0007669"/>
    <property type="project" value="InterPro"/>
</dbReference>
<keyword evidence="10" id="KW-0675">Receptor</keyword>
<dbReference type="Gene3D" id="2.70.170.10">
    <property type="entry name" value="Neurotransmitter-gated ion-channel ligand-binding domain"/>
    <property type="match status" value="1"/>
</dbReference>
<dbReference type="AlphaFoldDB" id="A0A914A734"/>
<evidence type="ECO:0000259" key="16">
    <source>
        <dbReference type="Pfam" id="PF02931"/>
    </source>
</evidence>
<keyword evidence="6" id="KW-0770">Synapse</keyword>
<keyword evidence="9" id="KW-1015">Disulfide bond</keyword>
<feature type="transmembrane region" description="Helical" evidence="15">
    <location>
        <begin position="241"/>
        <end position="265"/>
    </location>
</feature>
<dbReference type="PANTHER" id="PTHR18945">
    <property type="entry name" value="NEUROTRANSMITTER GATED ION CHANNEL"/>
    <property type="match status" value="1"/>
</dbReference>
<organism evidence="18 19">
    <name type="scientific">Patiria miniata</name>
    <name type="common">Bat star</name>
    <name type="synonym">Asterina miniata</name>
    <dbReference type="NCBI Taxonomy" id="46514"/>
    <lineage>
        <taxon>Eukaryota</taxon>
        <taxon>Metazoa</taxon>
        <taxon>Echinodermata</taxon>
        <taxon>Eleutherozoa</taxon>
        <taxon>Asterozoa</taxon>
        <taxon>Asteroidea</taxon>
        <taxon>Valvatacea</taxon>
        <taxon>Valvatida</taxon>
        <taxon>Asterinidae</taxon>
        <taxon>Patiria</taxon>
    </lineage>
</organism>
<dbReference type="PRINTS" id="PR00252">
    <property type="entry name" value="NRIONCHANNEL"/>
</dbReference>
<reference evidence="18" key="1">
    <citation type="submission" date="2022-11" db="UniProtKB">
        <authorList>
            <consortium name="EnsemblMetazoa"/>
        </authorList>
    </citation>
    <scope>IDENTIFICATION</scope>
</reference>
<evidence type="ECO:0000256" key="5">
    <source>
        <dbReference type="ARBA" id="ARBA00022989"/>
    </source>
</evidence>
<feature type="domain" description="Neurotransmitter-gated ion-channel ligand-binding" evidence="16">
    <location>
        <begin position="35"/>
        <end position="240"/>
    </location>
</feature>
<dbReference type="PRINTS" id="PR00254">
    <property type="entry name" value="NICOTINICR"/>
</dbReference>
<dbReference type="OMA" id="KHAIKYP"/>